<dbReference type="GO" id="GO:0004175">
    <property type="term" value="F:endopeptidase activity"/>
    <property type="evidence" value="ECO:0007669"/>
    <property type="project" value="UniProtKB-ARBA"/>
</dbReference>
<dbReference type="RefSeq" id="WP_163663315.1">
    <property type="nucleotide sequence ID" value="NZ_QXHD01000004.1"/>
</dbReference>
<dbReference type="GO" id="GO:0008237">
    <property type="term" value="F:metallopeptidase activity"/>
    <property type="evidence" value="ECO:0007669"/>
    <property type="project" value="UniProtKB-KW"/>
</dbReference>
<dbReference type="GO" id="GO:0080120">
    <property type="term" value="P:CAAX-box protein maturation"/>
    <property type="evidence" value="ECO:0007669"/>
    <property type="project" value="UniProtKB-ARBA"/>
</dbReference>
<feature type="transmembrane region" description="Helical" evidence="1">
    <location>
        <begin position="131"/>
        <end position="152"/>
    </location>
</feature>
<reference evidence="3 4" key="1">
    <citation type="journal article" date="2020" name="Microb. Ecol.">
        <title>Ecogenomics of the Marine Benthic Filamentous Cyanobacterium Adonisia.</title>
        <authorList>
            <person name="Walter J.M."/>
            <person name="Coutinho F.H."/>
            <person name="Leomil L."/>
            <person name="Hargreaves P.I."/>
            <person name="Campeao M.E."/>
            <person name="Vieira V.V."/>
            <person name="Silva B.S."/>
            <person name="Fistarol G.O."/>
            <person name="Salomon P.S."/>
            <person name="Sawabe T."/>
            <person name="Mino S."/>
            <person name="Hosokawa M."/>
            <person name="Miyashita H."/>
            <person name="Maruyama F."/>
            <person name="van Verk M.C."/>
            <person name="Dutilh B.E."/>
            <person name="Thompson C.C."/>
            <person name="Thompson F.L."/>
        </authorList>
    </citation>
    <scope>NUCLEOTIDE SEQUENCE [LARGE SCALE GENOMIC DNA]</scope>
    <source>
        <strain evidence="3 4">CCMR0081</strain>
    </source>
</reference>
<comment type="caution">
    <text evidence="3">The sequence shown here is derived from an EMBL/GenBank/DDBJ whole genome shotgun (WGS) entry which is preliminary data.</text>
</comment>
<feature type="transmembrane region" description="Helical" evidence="1">
    <location>
        <begin position="69"/>
        <end position="90"/>
    </location>
</feature>
<evidence type="ECO:0000313" key="4">
    <source>
        <dbReference type="Proteomes" id="UP000481033"/>
    </source>
</evidence>
<dbReference type="Pfam" id="PF02517">
    <property type="entry name" value="Rce1-like"/>
    <property type="match status" value="1"/>
</dbReference>
<protein>
    <submittedName>
        <fullName evidence="3">CPBP family intramembrane metalloprotease</fullName>
    </submittedName>
</protein>
<accession>A0A6M0RXA8</accession>
<keyword evidence="3" id="KW-0645">Protease</keyword>
<keyword evidence="1" id="KW-1133">Transmembrane helix</keyword>
<feature type="transmembrane region" description="Helical" evidence="1">
    <location>
        <begin position="102"/>
        <end position="119"/>
    </location>
</feature>
<sequence length="184" mass="20678">MVYFIIFEPSNIPNVFWERTITALTTFPTLQDWIIATGIFLVYGLLALGIGSASHFFRGNSPVDHWLQISVQAFLAPAFIEEIGFRIVLIPHPSETVSLTSWWLYAGISLLLFLVYHPLNALTLYKAGDPTFFMPGFLIQATLLGLACTLAYETTGSAWPPILIHWIPVVIWLCWLGGYDRLTS</sequence>
<dbReference type="GO" id="GO:0006508">
    <property type="term" value="P:proteolysis"/>
    <property type="evidence" value="ECO:0007669"/>
    <property type="project" value="UniProtKB-KW"/>
</dbReference>
<evidence type="ECO:0000256" key="1">
    <source>
        <dbReference type="SAM" id="Phobius"/>
    </source>
</evidence>
<dbReference type="InterPro" id="IPR003675">
    <property type="entry name" value="Rce1/LyrA-like_dom"/>
</dbReference>
<keyword evidence="3" id="KW-0378">Hydrolase</keyword>
<feature type="domain" description="CAAX prenyl protease 2/Lysostaphin resistance protein A-like" evidence="2">
    <location>
        <begin position="69"/>
        <end position="167"/>
    </location>
</feature>
<keyword evidence="3" id="KW-0482">Metalloprotease</keyword>
<evidence type="ECO:0000313" key="3">
    <source>
        <dbReference type="EMBL" id="NEZ60878.1"/>
    </source>
</evidence>
<keyword evidence="1" id="KW-0472">Membrane</keyword>
<keyword evidence="1" id="KW-0812">Transmembrane</keyword>
<name>A0A6M0RXA8_9CYAN</name>
<organism evidence="3 4">
    <name type="scientific">Adonisia turfae CCMR0081</name>
    <dbReference type="NCBI Taxonomy" id="2292702"/>
    <lineage>
        <taxon>Bacteria</taxon>
        <taxon>Bacillati</taxon>
        <taxon>Cyanobacteriota</taxon>
        <taxon>Adonisia</taxon>
        <taxon>Adonisia turfae</taxon>
    </lineage>
</organism>
<dbReference type="Proteomes" id="UP000481033">
    <property type="component" value="Unassembled WGS sequence"/>
</dbReference>
<evidence type="ECO:0000259" key="2">
    <source>
        <dbReference type="Pfam" id="PF02517"/>
    </source>
</evidence>
<proteinExistence type="predicted"/>
<keyword evidence="4" id="KW-1185">Reference proteome</keyword>
<feature type="transmembrane region" description="Helical" evidence="1">
    <location>
        <begin position="33"/>
        <end position="57"/>
    </location>
</feature>
<dbReference type="AlphaFoldDB" id="A0A6M0RXA8"/>
<feature type="transmembrane region" description="Helical" evidence="1">
    <location>
        <begin position="158"/>
        <end position="179"/>
    </location>
</feature>
<gene>
    <name evidence="3" type="ORF">DXZ20_35640</name>
</gene>
<dbReference type="EMBL" id="QXHD01000004">
    <property type="protein sequence ID" value="NEZ60878.1"/>
    <property type="molecule type" value="Genomic_DNA"/>
</dbReference>